<dbReference type="NCBIfam" id="NF007113">
    <property type="entry name" value="PRK09562.1"/>
    <property type="match status" value="1"/>
</dbReference>
<proteinExistence type="inferred from homology"/>
<dbReference type="SUPFAM" id="SSF101386">
    <property type="entry name" value="all-alpha NTP pyrophosphatases"/>
    <property type="match status" value="2"/>
</dbReference>
<reference evidence="6 7" key="1">
    <citation type="submission" date="2019-03" db="EMBL/GenBank/DDBJ databases">
        <title>Genomic Encyclopedia of Archaeal and Bacterial Type Strains, Phase II (KMG-II): from individual species to whole genera.</title>
        <authorList>
            <person name="Goeker M."/>
        </authorList>
    </citation>
    <scope>NUCLEOTIDE SEQUENCE [LARGE SCALE GENOMIC DNA]</scope>
    <source>
        <strain evidence="6 7">DSM 22554</strain>
    </source>
</reference>
<evidence type="ECO:0000256" key="4">
    <source>
        <dbReference type="ARBA" id="ARBA00074799"/>
    </source>
</evidence>
<evidence type="ECO:0000256" key="3">
    <source>
        <dbReference type="ARBA" id="ARBA00066372"/>
    </source>
</evidence>
<feature type="domain" description="NTP pyrophosphohydrolase MazG-like" evidence="5">
    <location>
        <begin position="53"/>
        <end position="125"/>
    </location>
</feature>
<comment type="caution">
    <text evidence="6">The sequence shown here is derived from an EMBL/GenBank/DDBJ whole genome shotgun (WGS) entry which is preliminary data.</text>
</comment>
<keyword evidence="6" id="KW-0378">Hydrolase</keyword>
<dbReference type="GO" id="GO:0046061">
    <property type="term" value="P:dATP catabolic process"/>
    <property type="evidence" value="ECO:0007669"/>
    <property type="project" value="TreeGrafter"/>
</dbReference>
<dbReference type="CDD" id="cd11528">
    <property type="entry name" value="NTP-PPase_MazG_Nterm"/>
    <property type="match status" value="1"/>
</dbReference>
<dbReference type="GO" id="GO:0006950">
    <property type="term" value="P:response to stress"/>
    <property type="evidence" value="ECO:0007669"/>
    <property type="project" value="UniProtKB-ARBA"/>
</dbReference>
<dbReference type="GO" id="GO:0046081">
    <property type="term" value="P:dUTP catabolic process"/>
    <property type="evidence" value="ECO:0007669"/>
    <property type="project" value="TreeGrafter"/>
</dbReference>
<dbReference type="GO" id="GO:0046047">
    <property type="term" value="P:TTP catabolic process"/>
    <property type="evidence" value="ECO:0007669"/>
    <property type="project" value="TreeGrafter"/>
</dbReference>
<dbReference type="NCBIfam" id="TIGR00444">
    <property type="entry name" value="mazG"/>
    <property type="match status" value="1"/>
</dbReference>
<accession>A0A4R1M1V9</accession>
<dbReference type="EMBL" id="SMGO01000001">
    <property type="protein sequence ID" value="TCK85337.1"/>
    <property type="molecule type" value="Genomic_DNA"/>
</dbReference>
<comment type="catalytic activity">
    <reaction evidence="1">
        <text>ATP + H2O = AMP + diphosphate + H(+)</text>
        <dbReference type="Rhea" id="RHEA:14245"/>
        <dbReference type="ChEBI" id="CHEBI:15377"/>
        <dbReference type="ChEBI" id="CHEBI:15378"/>
        <dbReference type="ChEBI" id="CHEBI:30616"/>
        <dbReference type="ChEBI" id="CHEBI:33019"/>
        <dbReference type="ChEBI" id="CHEBI:456215"/>
        <dbReference type="EC" id="3.6.1.8"/>
    </reaction>
</comment>
<dbReference type="Proteomes" id="UP000294616">
    <property type="component" value="Unassembled WGS sequence"/>
</dbReference>
<dbReference type="EC" id="3.6.1.8" evidence="3"/>
<dbReference type="PANTHER" id="PTHR30522">
    <property type="entry name" value="NUCLEOSIDE TRIPHOSPHATE PYROPHOSPHOHYDROLASE"/>
    <property type="match status" value="1"/>
</dbReference>
<dbReference type="CDD" id="cd11529">
    <property type="entry name" value="NTP-PPase_MazG_Cterm"/>
    <property type="match status" value="1"/>
</dbReference>
<evidence type="ECO:0000259" key="5">
    <source>
        <dbReference type="Pfam" id="PF03819"/>
    </source>
</evidence>
<evidence type="ECO:0000256" key="1">
    <source>
        <dbReference type="ARBA" id="ARBA00052141"/>
    </source>
</evidence>
<dbReference type="Gene3D" id="1.10.287.1080">
    <property type="entry name" value="MazG-like"/>
    <property type="match status" value="2"/>
</dbReference>
<dbReference type="AlphaFoldDB" id="A0A4R1M1V9"/>
<dbReference type="FunFam" id="1.10.287.1080:FF:000001">
    <property type="entry name" value="Nucleoside triphosphate pyrophosphohydrolase"/>
    <property type="match status" value="1"/>
</dbReference>
<sequence length="285" mass="33352">MRKLGWHPKHDLFKQEKMSKTPPPEEYTPGAAFERLLTILNTLRTDCPWDKKQTMLSLRHLSIEEMYELGDAVLENDLPEIKKELGDILLHLTFYAKIADEQKAFNITDVLNSACEKLINRHPHIYGDVIVANEEDVKQNWEQLKLKEGNKSVLSGVPKSLPALVKAYRIQDKVKGVGFDWEDKSQVWEKVEEELQEFKEEFNIEDSSLIDQEKAENEFGDLLFSLINYARFLNINPENALERTNKKFIQRFSYLENKAKEEGKNLKDMTLTEMDIYWNEAKKLE</sequence>
<dbReference type="GO" id="GO:0006203">
    <property type="term" value="P:dGTP catabolic process"/>
    <property type="evidence" value="ECO:0007669"/>
    <property type="project" value="TreeGrafter"/>
</dbReference>
<dbReference type="GO" id="GO:0046076">
    <property type="term" value="P:dTTP catabolic process"/>
    <property type="evidence" value="ECO:0007669"/>
    <property type="project" value="TreeGrafter"/>
</dbReference>
<organism evidence="6 7">
    <name type="scientific">Albibacterium bauzanense</name>
    <dbReference type="NCBI Taxonomy" id="653929"/>
    <lineage>
        <taxon>Bacteria</taxon>
        <taxon>Pseudomonadati</taxon>
        <taxon>Bacteroidota</taxon>
        <taxon>Sphingobacteriia</taxon>
        <taxon>Sphingobacteriales</taxon>
        <taxon>Sphingobacteriaceae</taxon>
        <taxon>Albibacterium</taxon>
    </lineage>
</organism>
<gene>
    <name evidence="6" type="ORF">C8N28_0643</name>
</gene>
<name>A0A4R1M1V9_9SPHI</name>
<dbReference type="PANTHER" id="PTHR30522:SF0">
    <property type="entry name" value="NUCLEOSIDE TRIPHOSPHATE PYROPHOSPHOHYDROLASE"/>
    <property type="match status" value="1"/>
</dbReference>
<dbReference type="FunFam" id="1.10.287.1080:FF:000003">
    <property type="entry name" value="Nucleoside triphosphate pyrophosphohydrolase"/>
    <property type="match status" value="1"/>
</dbReference>
<evidence type="ECO:0000313" key="7">
    <source>
        <dbReference type="Proteomes" id="UP000294616"/>
    </source>
</evidence>
<protein>
    <recommendedName>
        <fullName evidence="4">Nucleoside triphosphate pyrophosphohydrolase</fullName>
        <ecNumber evidence="3">3.6.1.8</ecNumber>
    </recommendedName>
</protein>
<comment type="similarity">
    <text evidence="2">Belongs to the nucleoside triphosphate pyrophosphohydrolase family.</text>
</comment>
<dbReference type="InterPro" id="IPR048011">
    <property type="entry name" value="NTP-PPase_MazG-like_C"/>
</dbReference>
<dbReference type="InterPro" id="IPR004518">
    <property type="entry name" value="MazG-like_dom"/>
</dbReference>
<evidence type="ECO:0000256" key="2">
    <source>
        <dbReference type="ARBA" id="ARBA00061115"/>
    </source>
</evidence>
<dbReference type="Pfam" id="PF03819">
    <property type="entry name" value="MazG"/>
    <property type="match status" value="1"/>
</dbReference>
<evidence type="ECO:0000313" key="6">
    <source>
        <dbReference type="EMBL" id="TCK85337.1"/>
    </source>
</evidence>
<dbReference type="GO" id="GO:0046052">
    <property type="term" value="P:UTP catabolic process"/>
    <property type="evidence" value="ECO:0007669"/>
    <property type="project" value="TreeGrafter"/>
</dbReference>
<dbReference type="GO" id="GO:0047693">
    <property type="term" value="F:ATP diphosphatase activity"/>
    <property type="evidence" value="ECO:0007669"/>
    <property type="project" value="UniProtKB-EC"/>
</dbReference>
<dbReference type="InterPro" id="IPR011551">
    <property type="entry name" value="NTP_PyrPHydrolase_MazG"/>
</dbReference>
<dbReference type="InterPro" id="IPR048015">
    <property type="entry name" value="NTP-PPase_MazG-like_N"/>
</dbReference>
<keyword evidence="7" id="KW-1185">Reference proteome</keyword>